<dbReference type="GO" id="GO:0003676">
    <property type="term" value="F:nucleic acid binding"/>
    <property type="evidence" value="ECO:0007669"/>
    <property type="project" value="InterPro"/>
</dbReference>
<dbReference type="GO" id="GO:0031167">
    <property type="term" value="P:rRNA methylation"/>
    <property type="evidence" value="ECO:0007669"/>
    <property type="project" value="InterPro"/>
</dbReference>
<evidence type="ECO:0000313" key="3">
    <source>
        <dbReference type="EMBL" id="MBB3186412.1"/>
    </source>
</evidence>
<name>A0A7W5DP46_9PORP</name>
<dbReference type="Pfam" id="PF03602">
    <property type="entry name" value="Cons_hypoth95"/>
    <property type="match status" value="1"/>
</dbReference>
<evidence type="ECO:0000256" key="2">
    <source>
        <dbReference type="ARBA" id="ARBA00022679"/>
    </source>
</evidence>
<evidence type="ECO:0000313" key="4">
    <source>
        <dbReference type="Proteomes" id="UP000544222"/>
    </source>
</evidence>
<evidence type="ECO:0000256" key="1">
    <source>
        <dbReference type="ARBA" id="ARBA00022603"/>
    </source>
</evidence>
<comment type="caution">
    <text evidence="3">The sequence shown here is derived from an EMBL/GenBank/DDBJ whole genome shotgun (WGS) entry which is preliminary data.</text>
</comment>
<dbReference type="Proteomes" id="UP000544222">
    <property type="component" value="Unassembled WGS sequence"/>
</dbReference>
<keyword evidence="1 3" id="KW-0489">Methyltransferase</keyword>
<dbReference type="EMBL" id="JACHYB010000001">
    <property type="protein sequence ID" value="MBB3186412.1"/>
    <property type="molecule type" value="Genomic_DNA"/>
</dbReference>
<dbReference type="InterPro" id="IPR004398">
    <property type="entry name" value="RNA_MeTrfase_RsmD"/>
</dbReference>
<dbReference type="SUPFAM" id="SSF53335">
    <property type="entry name" value="S-adenosyl-L-methionine-dependent methyltransferases"/>
    <property type="match status" value="1"/>
</dbReference>
<dbReference type="PANTHER" id="PTHR43542:SF1">
    <property type="entry name" value="METHYLTRANSFERASE"/>
    <property type="match status" value="1"/>
</dbReference>
<dbReference type="RefSeq" id="WP_183412309.1">
    <property type="nucleotide sequence ID" value="NZ_JACHYB010000001.1"/>
</dbReference>
<protein>
    <submittedName>
        <fullName evidence="3">16S rRNA (Guanine(966)-N(2))-methyltransferase RsmD</fullName>
    </submittedName>
</protein>
<dbReference type="PANTHER" id="PTHR43542">
    <property type="entry name" value="METHYLTRANSFERASE"/>
    <property type="match status" value="1"/>
</dbReference>
<gene>
    <name evidence="3" type="ORF">FHX64_000575</name>
</gene>
<proteinExistence type="predicted"/>
<keyword evidence="2 3" id="KW-0808">Transferase</keyword>
<reference evidence="3 4" key="1">
    <citation type="submission" date="2020-08" db="EMBL/GenBank/DDBJ databases">
        <title>Genomic Encyclopedia of Type Strains, Phase IV (KMG-IV): sequencing the most valuable type-strain genomes for metagenomic binning, comparative biology and taxonomic classification.</title>
        <authorList>
            <person name="Goeker M."/>
        </authorList>
    </citation>
    <scope>NUCLEOTIDE SEQUENCE [LARGE SCALE GENOMIC DNA]</scope>
    <source>
        <strain evidence="3 4">DSM 27471</strain>
    </source>
</reference>
<keyword evidence="4" id="KW-1185">Reference proteome</keyword>
<accession>A0A7W5DP46</accession>
<organism evidence="3 4">
    <name type="scientific">Microbacter margulisiae</name>
    <dbReference type="NCBI Taxonomy" id="1350067"/>
    <lineage>
        <taxon>Bacteria</taxon>
        <taxon>Pseudomonadati</taxon>
        <taxon>Bacteroidota</taxon>
        <taxon>Bacteroidia</taxon>
        <taxon>Bacteroidales</taxon>
        <taxon>Porphyromonadaceae</taxon>
        <taxon>Microbacter</taxon>
    </lineage>
</organism>
<dbReference type="PROSITE" id="PS00092">
    <property type="entry name" value="N6_MTASE"/>
    <property type="match status" value="1"/>
</dbReference>
<dbReference type="InterPro" id="IPR002052">
    <property type="entry name" value="DNA_methylase_N6_adenine_CS"/>
</dbReference>
<dbReference type="GO" id="GO:0008168">
    <property type="term" value="F:methyltransferase activity"/>
    <property type="evidence" value="ECO:0007669"/>
    <property type="project" value="UniProtKB-KW"/>
</dbReference>
<dbReference type="Gene3D" id="3.40.50.150">
    <property type="entry name" value="Vaccinia Virus protein VP39"/>
    <property type="match status" value="1"/>
</dbReference>
<dbReference type="InterPro" id="IPR029063">
    <property type="entry name" value="SAM-dependent_MTases_sf"/>
</dbReference>
<dbReference type="NCBIfam" id="TIGR00095">
    <property type="entry name" value="16S rRNA (guanine(966)-N(2))-methyltransferase RsmD"/>
    <property type="match status" value="1"/>
</dbReference>
<dbReference type="PIRSF" id="PIRSF004553">
    <property type="entry name" value="CHP00095"/>
    <property type="match status" value="1"/>
</dbReference>
<dbReference type="AlphaFoldDB" id="A0A7W5DP46"/>
<sequence length="181" mass="20887">MRIISGAFKGRKFTPPTNITARPTTDFAKESLFNVLNNRFEWESISALDLFAGTGSISYELVSRGVPNVTAVEMSERHLTFIHHVIQELNMKSALYPVRMDVFRYVKSARHAQFDIIFADPPYAMNELPALPDLIFQNNILKEGGLFILEHSRKNHFESHPNFMEERSYGNVHFSFFEKKD</sequence>
<dbReference type="CDD" id="cd02440">
    <property type="entry name" value="AdoMet_MTases"/>
    <property type="match status" value="1"/>
</dbReference>